<feature type="region of interest" description="Disordered" evidence="1">
    <location>
        <begin position="345"/>
        <end position="410"/>
    </location>
</feature>
<evidence type="ECO:0000313" key="3">
    <source>
        <dbReference type="Proteomes" id="UP000247409"/>
    </source>
</evidence>
<feature type="compositionally biased region" description="Low complexity" evidence="1">
    <location>
        <begin position="96"/>
        <end position="111"/>
    </location>
</feature>
<gene>
    <name evidence="2" type="ORF">BWQ96_01104</name>
</gene>
<sequence length="673" mass="73793">MHVRELAARFERPASAQPSNSHSAPIRHFTGSSVSELRQRLERAVIHEQQQSHTSLVPPRSETHPDPETQPHALSTPALSPPSQPSPPYLRDHAHSSSQPVPHSPPVQQHASTDAPVSSEQQLQPADGQPQPVHPCASPPQQRHALQPDHRSSSQFSQLYATSSHYEQTGSYFSASDFAPHTLEDIGLIPDVSEGEIDDIEGIERVQDFDSQQEHPSSSPSSASSFTSASASSTSEEHFQRTDTVHHIERSYRTEGGESLHIVEASYSAQSCAESIQQASSSLQAPRVITELSHNPSRVTYSQYSYSPDTAPLSSFHASTIPSQPIFSRATTAYTASSENDFSSANNHFASSSQLDKASSPSQRRPYSLPVSAAATQPPPPPPPPPPRSVQSPVESSTSPAPTSVHAHSADADLQDRFVSQGSIKRLPKAKVLIARRKGHSMSLDSGGVSSITTEPYKPASVSADEIHNRRLVREIDNPGEFFAGHVSMVQRVSEHSATPNDSFDEDDLPPSPSKKPLGELSSFHRKQLRQHAFRARYDEYLDAEELNRSPESDKSSRSESELLGEGPESKAKYRHRMRLFGRKNGGGIAGKLEKDRLRAKRHEKRKEDIARRSTMLSGALDRVSMAADPWIDFITDAKAMPVPEKARGSLRRAMRKLFGGKGKQQQPGLIKK</sequence>
<feature type="compositionally biased region" description="Basic and acidic residues" evidence="1">
    <location>
        <begin position="545"/>
        <end position="561"/>
    </location>
</feature>
<organism evidence="2 3">
    <name type="scientific">Gracilariopsis chorda</name>
    <dbReference type="NCBI Taxonomy" id="448386"/>
    <lineage>
        <taxon>Eukaryota</taxon>
        <taxon>Rhodophyta</taxon>
        <taxon>Florideophyceae</taxon>
        <taxon>Rhodymeniophycidae</taxon>
        <taxon>Gracilariales</taxon>
        <taxon>Gracilariaceae</taxon>
        <taxon>Gracilariopsis</taxon>
    </lineage>
</organism>
<feature type="region of interest" description="Disordered" evidence="1">
    <location>
        <begin position="545"/>
        <end position="576"/>
    </location>
</feature>
<feature type="compositionally biased region" description="Polar residues" evidence="1">
    <location>
        <begin position="389"/>
        <end position="402"/>
    </location>
</feature>
<name>A0A2V3J444_9FLOR</name>
<feature type="compositionally biased region" description="Low complexity" evidence="1">
    <location>
        <begin position="214"/>
        <end position="234"/>
    </location>
</feature>
<keyword evidence="3" id="KW-1185">Reference proteome</keyword>
<dbReference type="AlphaFoldDB" id="A0A2V3J444"/>
<accession>A0A2V3J444</accession>
<feature type="compositionally biased region" description="Polar residues" evidence="1">
    <location>
        <begin position="115"/>
        <end position="124"/>
    </location>
</feature>
<feature type="compositionally biased region" description="Polar residues" evidence="1">
    <location>
        <begin position="153"/>
        <end position="162"/>
    </location>
</feature>
<feature type="region of interest" description="Disordered" evidence="1">
    <location>
        <begin position="1"/>
        <end position="162"/>
    </location>
</feature>
<protein>
    <submittedName>
        <fullName evidence="2">Uncharacterized protein</fullName>
    </submittedName>
</protein>
<feature type="compositionally biased region" description="Basic and acidic residues" evidence="1">
    <location>
        <begin position="235"/>
        <end position="245"/>
    </location>
</feature>
<feature type="compositionally biased region" description="Pro residues" evidence="1">
    <location>
        <begin position="377"/>
        <end position="388"/>
    </location>
</feature>
<dbReference type="EMBL" id="NBIV01000008">
    <property type="protein sequence ID" value="PXF49155.1"/>
    <property type="molecule type" value="Genomic_DNA"/>
</dbReference>
<dbReference type="Proteomes" id="UP000247409">
    <property type="component" value="Unassembled WGS sequence"/>
</dbReference>
<evidence type="ECO:0000313" key="2">
    <source>
        <dbReference type="EMBL" id="PXF49155.1"/>
    </source>
</evidence>
<feature type="compositionally biased region" description="Basic and acidic residues" evidence="1">
    <location>
        <begin position="1"/>
        <end position="12"/>
    </location>
</feature>
<dbReference type="OrthoDB" id="10541037at2759"/>
<feature type="region of interest" description="Disordered" evidence="1">
    <location>
        <begin position="186"/>
        <end position="245"/>
    </location>
</feature>
<evidence type="ECO:0000256" key="1">
    <source>
        <dbReference type="SAM" id="MobiDB-lite"/>
    </source>
</evidence>
<feature type="region of interest" description="Disordered" evidence="1">
    <location>
        <begin position="493"/>
        <end position="526"/>
    </location>
</feature>
<reference evidence="2 3" key="1">
    <citation type="journal article" date="2018" name="Mol. Biol. Evol.">
        <title>Analysis of the draft genome of the red seaweed Gracilariopsis chorda provides insights into genome size evolution in Rhodophyta.</title>
        <authorList>
            <person name="Lee J."/>
            <person name="Yang E.C."/>
            <person name="Graf L."/>
            <person name="Yang J.H."/>
            <person name="Qiu H."/>
            <person name="Zel Zion U."/>
            <person name="Chan C.X."/>
            <person name="Stephens T.G."/>
            <person name="Weber A.P.M."/>
            <person name="Boo G.H."/>
            <person name="Boo S.M."/>
            <person name="Kim K.M."/>
            <person name="Shin Y."/>
            <person name="Jung M."/>
            <person name="Lee S.J."/>
            <person name="Yim H.S."/>
            <person name="Lee J.H."/>
            <person name="Bhattacharya D."/>
            <person name="Yoon H.S."/>
        </authorList>
    </citation>
    <scope>NUCLEOTIDE SEQUENCE [LARGE SCALE GENOMIC DNA]</scope>
    <source>
        <strain evidence="2 3">SKKU-2015</strain>
        <tissue evidence="2">Whole body</tissue>
    </source>
</reference>
<feature type="compositionally biased region" description="Pro residues" evidence="1">
    <location>
        <begin position="79"/>
        <end position="88"/>
    </location>
</feature>
<feature type="compositionally biased region" description="Polar residues" evidence="1">
    <location>
        <begin position="354"/>
        <end position="365"/>
    </location>
</feature>
<proteinExistence type="predicted"/>
<comment type="caution">
    <text evidence="2">The sequence shown here is derived from an EMBL/GenBank/DDBJ whole genome shotgun (WGS) entry which is preliminary data.</text>
</comment>
<feature type="compositionally biased region" description="Basic and acidic residues" evidence="1">
    <location>
        <begin position="37"/>
        <end position="46"/>
    </location>
</feature>